<evidence type="ECO:0000313" key="3">
    <source>
        <dbReference type="EMBL" id="PPQ93051.1"/>
    </source>
</evidence>
<dbReference type="STRING" id="93625.A0A409XQR4"/>
<dbReference type="InterPro" id="IPR027417">
    <property type="entry name" value="P-loop_NTPase"/>
</dbReference>
<evidence type="ECO:0000259" key="2">
    <source>
        <dbReference type="Pfam" id="PF24883"/>
    </source>
</evidence>
<dbReference type="OrthoDB" id="5106486at2759"/>
<dbReference type="EMBL" id="NHYD01000860">
    <property type="protein sequence ID" value="PPQ93051.1"/>
    <property type="molecule type" value="Genomic_DNA"/>
</dbReference>
<dbReference type="Proteomes" id="UP000283269">
    <property type="component" value="Unassembled WGS sequence"/>
</dbReference>
<protein>
    <recommendedName>
        <fullName evidence="2">Nephrocystin 3-like N-terminal domain-containing protein</fullName>
    </recommendedName>
</protein>
<accession>A0A409XQR4</accession>
<dbReference type="PANTHER" id="PTHR10039">
    <property type="entry name" value="AMELOGENIN"/>
    <property type="match status" value="1"/>
</dbReference>
<dbReference type="Pfam" id="PF24883">
    <property type="entry name" value="NPHP3_N"/>
    <property type="match status" value="1"/>
</dbReference>
<organism evidence="3 4">
    <name type="scientific">Psilocybe cyanescens</name>
    <dbReference type="NCBI Taxonomy" id="93625"/>
    <lineage>
        <taxon>Eukaryota</taxon>
        <taxon>Fungi</taxon>
        <taxon>Dikarya</taxon>
        <taxon>Basidiomycota</taxon>
        <taxon>Agaricomycotina</taxon>
        <taxon>Agaricomycetes</taxon>
        <taxon>Agaricomycetidae</taxon>
        <taxon>Agaricales</taxon>
        <taxon>Agaricineae</taxon>
        <taxon>Strophariaceae</taxon>
        <taxon>Psilocybe</taxon>
    </lineage>
</organism>
<sequence>MFRNARNVRVFGGTFTSYFNVYSTNGSEMDRLMEVTSLGALHNSGLRIDPPKCHPNTCTAVLQKLMDWFIGEVEWDIFVLWLYGPAGAGKSAISQTFAEHCFATNGLLASFFFSESDPKRNNEKALVATLAYQIWLRIPQSRPIIEGTINNDPAIFQLNFESQFRALLLDPLLQLSQAGLFTSSTTLPYLFIIDGLDECKGLDSQITILNTISDALHHHRSTLPFKFLVSSRPENHLSIPFSSASSLNNLTFRLSLDETYQAYDDIKIYLTESFQDIRKTHAMRAHLPDSWPSEEDIAKLVKTSSGNFIYAAIVVRYVSSAWYNPRDRLTVIQGLLPVNNAWLYHLLHRRLKH</sequence>
<dbReference type="AlphaFoldDB" id="A0A409XQR4"/>
<evidence type="ECO:0000256" key="1">
    <source>
        <dbReference type="ARBA" id="ARBA00022737"/>
    </source>
</evidence>
<keyword evidence="1" id="KW-0677">Repeat</keyword>
<feature type="domain" description="Nephrocystin 3-like N-terminal" evidence="2">
    <location>
        <begin position="76"/>
        <end position="232"/>
    </location>
</feature>
<evidence type="ECO:0000313" key="4">
    <source>
        <dbReference type="Proteomes" id="UP000283269"/>
    </source>
</evidence>
<gene>
    <name evidence="3" type="ORF">CVT25_011927</name>
</gene>
<comment type="caution">
    <text evidence="3">The sequence shown here is derived from an EMBL/GenBank/DDBJ whole genome shotgun (WGS) entry which is preliminary data.</text>
</comment>
<dbReference type="Gene3D" id="3.40.50.300">
    <property type="entry name" value="P-loop containing nucleotide triphosphate hydrolases"/>
    <property type="match status" value="1"/>
</dbReference>
<dbReference type="InterPro" id="IPR056884">
    <property type="entry name" value="NPHP3-like_N"/>
</dbReference>
<name>A0A409XQR4_PSICY</name>
<dbReference type="InParanoid" id="A0A409XQR4"/>
<keyword evidence="4" id="KW-1185">Reference proteome</keyword>
<dbReference type="SUPFAM" id="SSF52540">
    <property type="entry name" value="P-loop containing nucleoside triphosphate hydrolases"/>
    <property type="match status" value="1"/>
</dbReference>
<proteinExistence type="predicted"/>
<reference evidence="3 4" key="1">
    <citation type="journal article" date="2018" name="Evol. Lett.">
        <title>Horizontal gene cluster transfer increased hallucinogenic mushroom diversity.</title>
        <authorList>
            <person name="Reynolds H.T."/>
            <person name="Vijayakumar V."/>
            <person name="Gluck-Thaler E."/>
            <person name="Korotkin H.B."/>
            <person name="Matheny P.B."/>
            <person name="Slot J.C."/>
        </authorList>
    </citation>
    <scope>NUCLEOTIDE SEQUENCE [LARGE SCALE GENOMIC DNA]</scope>
    <source>
        <strain evidence="3 4">2631</strain>
    </source>
</reference>